<organism evidence="2 3">
    <name type="scientific">Prosthecomicrobium pneumaticum</name>
    <dbReference type="NCBI Taxonomy" id="81895"/>
    <lineage>
        <taxon>Bacteria</taxon>
        <taxon>Pseudomonadati</taxon>
        <taxon>Pseudomonadota</taxon>
        <taxon>Alphaproteobacteria</taxon>
        <taxon>Hyphomicrobiales</taxon>
        <taxon>Kaistiaceae</taxon>
        <taxon>Prosthecomicrobium</taxon>
    </lineage>
</organism>
<sequence length="293" mass="31242">MSYRMMPAAREGDGVSERSWSAETVDGAAQDPADSDGWSDLWQDDVFLGGRTADPFAAAAESLAAVLGLGESAPSGRGFDTGAGAVAPSVIDEFRPGPGGDVMRLGALASLLADRFGALPNPFAAGFLRLDQADTDVRLIFSPDGVTAPHTERVLVVFRGLDAARLTVDNFAWDEDPFAPLPVTRISAGEDRRVVVDPGRSDHPAPDIWADFRPGEGGDIIDTEGLRSVYGLAGETDPWRAGGCMRAVARGRDTVIELNRGRLGAREDWIPMVVLAGVRPGELTRFNLPLWRS</sequence>
<keyword evidence="3" id="KW-1185">Reference proteome</keyword>
<gene>
    <name evidence="2" type="ORF">GGQ63_003738</name>
</gene>
<dbReference type="Proteomes" id="UP000523821">
    <property type="component" value="Unassembled WGS sequence"/>
</dbReference>
<dbReference type="AlphaFoldDB" id="A0A7W9FPY5"/>
<reference evidence="2 3" key="1">
    <citation type="submission" date="2020-08" db="EMBL/GenBank/DDBJ databases">
        <title>Genomic Encyclopedia of Type Strains, Phase IV (KMG-IV): sequencing the most valuable type-strain genomes for metagenomic binning, comparative biology and taxonomic classification.</title>
        <authorList>
            <person name="Goeker M."/>
        </authorList>
    </citation>
    <scope>NUCLEOTIDE SEQUENCE [LARGE SCALE GENOMIC DNA]</scope>
    <source>
        <strain evidence="2 3">DSM 16268</strain>
    </source>
</reference>
<name>A0A7W9FPY5_9HYPH</name>
<protein>
    <submittedName>
        <fullName evidence="2">Uncharacterized protein</fullName>
    </submittedName>
</protein>
<evidence type="ECO:0000313" key="2">
    <source>
        <dbReference type="EMBL" id="MBB5754650.1"/>
    </source>
</evidence>
<evidence type="ECO:0000256" key="1">
    <source>
        <dbReference type="SAM" id="MobiDB-lite"/>
    </source>
</evidence>
<comment type="caution">
    <text evidence="2">The sequence shown here is derived from an EMBL/GenBank/DDBJ whole genome shotgun (WGS) entry which is preliminary data.</text>
</comment>
<evidence type="ECO:0000313" key="3">
    <source>
        <dbReference type="Proteomes" id="UP000523821"/>
    </source>
</evidence>
<feature type="region of interest" description="Disordered" evidence="1">
    <location>
        <begin position="1"/>
        <end position="36"/>
    </location>
</feature>
<dbReference type="RefSeq" id="WP_183858088.1">
    <property type="nucleotide sequence ID" value="NZ_JACHOO010000009.1"/>
</dbReference>
<accession>A0A7W9FPY5</accession>
<dbReference type="EMBL" id="JACHOO010000009">
    <property type="protein sequence ID" value="MBB5754650.1"/>
    <property type="molecule type" value="Genomic_DNA"/>
</dbReference>
<proteinExistence type="predicted"/>